<feature type="compositionally biased region" description="Low complexity" evidence="3">
    <location>
        <begin position="288"/>
        <end position="297"/>
    </location>
</feature>
<dbReference type="InterPro" id="IPR006752">
    <property type="entry name" value="Arch_fla_DE"/>
</dbReference>
<dbReference type="InterPro" id="IPR052494">
    <property type="entry name" value="Flagella_assembly_related"/>
</dbReference>
<keyword evidence="2" id="KW-0974">Archaeal flagellum</keyword>
<dbReference type="STRING" id="259564.Mbur_1570"/>
<dbReference type="OrthoDB" id="121879at2157"/>
<dbReference type="PANTHER" id="PTHR40698">
    <property type="entry name" value="FLAGELLA-RELATED PROTEIN E-RELATED-RELATED"/>
    <property type="match status" value="1"/>
</dbReference>
<evidence type="ECO:0000313" key="5">
    <source>
        <dbReference type="EMBL" id="ABE52475.1"/>
    </source>
</evidence>
<evidence type="ECO:0000256" key="2">
    <source>
        <dbReference type="ARBA" id="ARBA00022440"/>
    </source>
</evidence>
<dbReference type="EMBL" id="CP000300">
    <property type="protein sequence ID" value="ABE52475.1"/>
    <property type="molecule type" value="Genomic_DNA"/>
</dbReference>
<dbReference type="GeneID" id="3997806"/>
<comment type="subcellular location">
    <subcellularLocation>
        <location evidence="1">Archaeal flagellum</location>
    </subcellularLocation>
</comment>
<evidence type="ECO:0000259" key="4">
    <source>
        <dbReference type="Pfam" id="PF04659"/>
    </source>
</evidence>
<dbReference type="HOGENOM" id="CLU_640315_0_0_2"/>
<dbReference type="PANTHER" id="PTHR40698:SF1">
    <property type="entry name" value="FLAGELLA-RELATED PROTEIN D-RELATED"/>
    <property type="match status" value="1"/>
</dbReference>
<gene>
    <name evidence="5" type="ordered locus">Mbur_1570</name>
</gene>
<dbReference type="Pfam" id="PF05377">
    <property type="entry name" value="FlaC_arch"/>
    <property type="match status" value="1"/>
</dbReference>
<name>Q12VQ1_METBU</name>
<feature type="domain" description="Archaeal flagella protein FlaD/E" evidence="4">
    <location>
        <begin position="313"/>
        <end position="398"/>
    </location>
</feature>
<proteinExistence type="predicted"/>
<feature type="region of interest" description="Disordered" evidence="3">
    <location>
        <begin position="21"/>
        <end position="97"/>
    </location>
</feature>
<organism evidence="5 6">
    <name type="scientific">Methanococcoides burtonii (strain DSM 6242 / NBRC 107633 / OCM 468 / ACE-M)</name>
    <dbReference type="NCBI Taxonomy" id="259564"/>
    <lineage>
        <taxon>Archaea</taxon>
        <taxon>Methanobacteriati</taxon>
        <taxon>Methanobacteriota</taxon>
        <taxon>Stenosarchaea group</taxon>
        <taxon>Methanomicrobia</taxon>
        <taxon>Methanosarcinales</taxon>
        <taxon>Methanosarcinaceae</taxon>
        <taxon>Methanococcoides</taxon>
    </lineage>
</organism>
<feature type="compositionally biased region" description="Pro residues" evidence="3">
    <location>
        <begin position="58"/>
        <end position="78"/>
    </location>
</feature>
<keyword evidence="6" id="KW-1185">Reference proteome</keyword>
<dbReference type="GO" id="GO:0097589">
    <property type="term" value="C:archaeal-type flagellum"/>
    <property type="evidence" value="ECO:0007669"/>
    <property type="project" value="UniProtKB-SubCell"/>
</dbReference>
<dbReference type="Pfam" id="PF04659">
    <property type="entry name" value="Arch_fla_DE"/>
    <property type="match status" value="1"/>
</dbReference>
<evidence type="ECO:0000313" key="6">
    <source>
        <dbReference type="Proteomes" id="UP000001979"/>
    </source>
</evidence>
<reference evidence="6" key="1">
    <citation type="journal article" date="2009" name="ISME J.">
        <title>The genome sequence of the psychrophilic archaeon, Methanococcoides burtonii: the role of genome evolution in cold adaptation.</title>
        <authorList>
            <person name="Allen M.A."/>
            <person name="Lauro F.M."/>
            <person name="Williams T.J."/>
            <person name="Burg D."/>
            <person name="Siddiqui K.S."/>
            <person name="De Francisci D."/>
            <person name="Chong K.W."/>
            <person name="Pilak O."/>
            <person name="Chew H.H."/>
            <person name="De Maere M.Z."/>
            <person name="Ting L."/>
            <person name="Katrib M."/>
            <person name="Ng C."/>
            <person name="Sowers K.R."/>
            <person name="Galperin M.Y."/>
            <person name="Anderson I.J."/>
            <person name="Ivanova N."/>
            <person name="Dalin E."/>
            <person name="Martinez M."/>
            <person name="Lapidus A."/>
            <person name="Hauser L."/>
            <person name="Land M."/>
            <person name="Thomas T."/>
            <person name="Cavicchioli R."/>
        </authorList>
    </citation>
    <scope>NUCLEOTIDE SEQUENCE [LARGE SCALE GENOMIC DNA]</scope>
    <source>
        <strain evidence="6">DSM 6242 / NBRC 107633 / OCM 468 / ACE-M</strain>
    </source>
</reference>
<accession>Q12VQ1</accession>
<protein>
    <recommendedName>
        <fullName evidence="4">Archaeal flagella protein FlaD/E domain-containing protein</fullName>
    </recommendedName>
</protein>
<sequence>MAGFSNTLKKLTNGILRKKGSIGSEVSPFGAQPSPFVQAQSPFGAEPPNFGDANIPPGGTPSGPPSAPPFGSAPPSFGPPGMNQTESPAQAPAVDDKRVDENANKIKALENKLSKIDVAISSVQRENQDVKTTVEKIDQSVLELLSLYEIVSNQVNPFVGDEQNSTATIERFDKTEKRISEVADYTMMLKNDVDALNQSMEMPGISGETEAKISNIDTKIDVFADALITLQENINVISERSDQIEANINDIAQTTSVFSEKIEELEKIDISELEKKLEQTFLERNQQSKKTNNSQNTGYGNGTEENDDKSPIVRLESIKKNPMSVVVLLNWIEFLMERVGRNNLMDALDYYVDIEWISEEVRSEIMAYARGIDYYVEKPTWRLLPEDHTKSLLFIERLCGRKIDRNMLSMVDREMAKVKHGLEELYGI</sequence>
<evidence type="ECO:0000256" key="1">
    <source>
        <dbReference type="ARBA" id="ARBA00004618"/>
    </source>
</evidence>
<dbReference type="AlphaFoldDB" id="Q12VQ1"/>
<dbReference type="RefSeq" id="WP_011499619.1">
    <property type="nucleotide sequence ID" value="NC_007955.1"/>
</dbReference>
<dbReference type="KEGG" id="mbu:Mbur_1570"/>
<evidence type="ECO:0000256" key="3">
    <source>
        <dbReference type="SAM" id="MobiDB-lite"/>
    </source>
</evidence>
<dbReference type="GO" id="GO:0097588">
    <property type="term" value="P:archaeal or bacterial-type flagellum-dependent cell motility"/>
    <property type="evidence" value="ECO:0007669"/>
    <property type="project" value="InterPro"/>
</dbReference>
<dbReference type="Proteomes" id="UP000001979">
    <property type="component" value="Chromosome"/>
</dbReference>
<feature type="region of interest" description="Disordered" evidence="3">
    <location>
        <begin position="283"/>
        <end position="310"/>
    </location>
</feature>
<dbReference type="InterPro" id="IPR009205">
    <property type="entry name" value="FlaC_arc"/>
</dbReference>